<feature type="compositionally biased region" description="Low complexity" evidence="1">
    <location>
        <begin position="128"/>
        <end position="143"/>
    </location>
</feature>
<name>A0A423WNL2_CYTCH</name>
<reference evidence="2 3" key="1">
    <citation type="submission" date="2015-09" db="EMBL/GenBank/DDBJ databases">
        <title>Host preference determinants of Valsa canker pathogens revealed by comparative genomics.</title>
        <authorList>
            <person name="Yin Z."/>
            <person name="Huang L."/>
        </authorList>
    </citation>
    <scope>NUCLEOTIDE SEQUENCE [LARGE SCALE GENOMIC DNA]</scope>
    <source>
        <strain evidence="2 3">YSFL</strain>
    </source>
</reference>
<dbReference type="Proteomes" id="UP000284375">
    <property type="component" value="Unassembled WGS sequence"/>
</dbReference>
<keyword evidence="3" id="KW-1185">Reference proteome</keyword>
<dbReference type="EMBL" id="LJZO01000001">
    <property type="protein sequence ID" value="ROW05000.1"/>
    <property type="molecule type" value="Genomic_DNA"/>
</dbReference>
<dbReference type="OrthoDB" id="5220781at2759"/>
<organism evidence="2 3">
    <name type="scientific">Cytospora chrysosperma</name>
    <name type="common">Cytospora canker fungus</name>
    <name type="synonym">Sphaeria chrysosperma</name>
    <dbReference type="NCBI Taxonomy" id="252740"/>
    <lineage>
        <taxon>Eukaryota</taxon>
        <taxon>Fungi</taxon>
        <taxon>Dikarya</taxon>
        <taxon>Ascomycota</taxon>
        <taxon>Pezizomycotina</taxon>
        <taxon>Sordariomycetes</taxon>
        <taxon>Sordariomycetidae</taxon>
        <taxon>Diaporthales</taxon>
        <taxon>Cytosporaceae</taxon>
        <taxon>Cytospora</taxon>
    </lineage>
</organism>
<feature type="region of interest" description="Disordered" evidence="1">
    <location>
        <begin position="115"/>
        <end position="143"/>
    </location>
</feature>
<sequence>MHPKPQSGPLVVAQDHEESVTHHNLTPMAFESSDSETAPISIADIIDGLPTAVKSSLGPLRTIRRSVSIRGWASYFFEISSNPMSTAASHETDAQHRTTVVSGTSTTAVEMQQSGRGDKRLAAQETHSAAVSTTQAQTQAQAQSRQLQLATGLSNEEPEQKFGINRICGLQGKTRIRSRHRDYPYPTAMFAPTHLSLGSAKITYQDNYLTDRKAYVQGVAWLVHGLPEDLDQHERTELIRAMPAALLAEAYKTSPSGSRSSYPSSPYHSRSPSGHRSLVHRTVQAVVAQLMIPLQLMWAYFIILLGQAIQLERKYRITEQVVKHSGELGYTVGKNGVKLSEAIYSNGGARVGQLVTGAVTYTAQGLVKGISDGIKEARMERRQIGEL</sequence>
<gene>
    <name evidence="2" type="ORF">VSDG_00082</name>
</gene>
<accession>A0A423WNL2</accession>
<protein>
    <submittedName>
        <fullName evidence="2">Uncharacterized protein</fullName>
    </submittedName>
</protein>
<evidence type="ECO:0000313" key="3">
    <source>
        <dbReference type="Proteomes" id="UP000284375"/>
    </source>
</evidence>
<dbReference type="AlphaFoldDB" id="A0A423WNL2"/>
<feature type="region of interest" description="Disordered" evidence="1">
    <location>
        <begin position="254"/>
        <end position="275"/>
    </location>
</feature>
<comment type="caution">
    <text evidence="2">The sequence shown here is derived from an EMBL/GenBank/DDBJ whole genome shotgun (WGS) entry which is preliminary data.</text>
</comment>
<dbReference type="STRING" id="252740.A0A423WNL2"/>
<evidence type="ECO:0000313" key="2">
    <source>
        <dbReference type="EMBL" id="ROW05000.1"/>
    </source>
</evidence>
<proteinExistence type="predicted"/>
<evidence type="ECO:0000256" key="1">
    <source>
        <dbReference type="SAM" id="MobiDB-lite"/>
    </source>
</evidence>